<keyword evidence="1" id="KW-0472">Membrane</keyword>
<evidence type="ECO:0000313" key="3">
    <source>
        <dbReference type="Proteomes" id="UP000799324"/>
    </source>
</evidence>
<evidence type="ECO:0000313" key="2">
    <source>
        <dbReference type="EMBL" id="KAF2658710.1"/>
    </source>
</evidence>
<feature type="transmembrane region" description="Helical" evidence="1">
    <location>
        <begin position="20"/>
        <end position="44"/>
    </location>
</feature>
<dbReference type="AlphaFoldDB" id="A0A6A6TFN2"/>
<keyword evidence="3" id="KW-1185">Reference proteome</keyword>
<accession>A0A6A6TFN2</accession>
<evidence type="ECO:0000256" key="1">
    <source>
        <dbReference type="SAM" id="Phobius"/>
    </source>
</evidence>
<protein>
    <submittedName>
        <fullName evidence="2">Uncharacterized protein</fullName>
    </submittedName>
</protein>
<sequence>MDFAQSNEPRALKLSFRTSYTSFISNILLSGVPVLFMSLGIAALSLNEKPTGNHLGVMVEEASKLGPTIFPIAFATIVGSALKAIARARVETGIPLGTLWLLTNSTTLFNTLSSTFEIGHSIPLPLLLVLLWSLSPAGGQASLRVISRRNHTSVTETPLRYLDTGPLPSVWQGELGGTGMFGSAPLSVQTVYSASLLQGVSVKRGPTDAWGNVKIPRLERFDSPDYNDTEWRDVPTVKEVEDYTSLLGVPVVGIGPYGVADFNTEHTYVTLSCPNSTSTRIQSNTLERFNSTCLDCTPRYSHEMLKTYYRQRVGNYLGLNFDTPSTINETLKMNWAMPRTLEFGYENEDFTDRTRCNVKQRHIEAKIKCTRGTCSAVQVRPSQKDHRDPNSTIFDYWGTFILSALVFSSNNSRNGITAWPSPTELFLNDSASIPITDETFFMPIAANYSMIPTLLFADRAAIVLNTNMQIFLSSRAFTGDLSSNVSVYGPEHAPIDGLEPLRPLFNSTWYPYDTTLYYALANMSLQDAPFIGASTTANTTNFTEVYAPNYAWVAILLSASLALFVTGVCGVIASCLTRVPNMLDAVAGLTYENKYFDAASASSILDAGERVNRMRTMRVQIADVNADGEVGKIAFTNLAYGGGNALRCGRLYGQAPDMEEDATGLLRHCGAEQPSQSISYPT</sequence>
<organism evidence="2 3">
    <name type="scientific">Lophiostoma macrostomum CBS 122681</name>
    <dbReference type="NCBI Taxonomy" id="1314788"/>
    <lineage>
        <taxon>Eukaryota</taxon>
        <taxon>Fungi</taxon>
        <taxon>Dikarya</taxon>
        <taxon>Ascomycota</taxon>
        <taxon>Pezizomycotina</taxon>
        <taxon>Dothideomycetes</taxon>
        <taxon>Pleosporomycetidae</taxon>
        <taxon>Pleosporales</taxon>
        <taxon>Lophiostomataceae</taxon>
        <taxon>Lophiostoma</taxon>
    </lineage>
</organism>
<dbReference type="Proteomes" id="UP000799324">
    <property type="component" value="Unassembled WGS sequence"/>
</dbReference>
<proteinExistence type="predicted"/>
<gene>
    <name evidence="2" type="ORF">K491DRAFT_713416</name>
</gene>
<dbReference type="OrthoDB" id="3692311at2759"/>
<dbReference type="EMBL" id="MU004313">
    <property type="protein sequence ID" value="KAF2658710.1"/>
    <property type="molecule type" value="Genomic_DNA"/>
</dbReference>
<reference evidence="2" key="1">
    <citation type="journal article" date="2020" name="Stud. Mycol.">
        <title>101 Dothideomycetes genomes: a test case for predicting lifestyles and emergence of pathogens.</title>
        <authorList>
            <person name="Haridas S."/>
            <person name="Albert R."/>
            <person name="Binder M."/>
            <person name="Bloem J."/>
            <person name="Labutti K."/>
            <person name="Salamov A."/>
            <person name="Andreopoulos B."/>
            <person name="Baker S."/>
            <person name="Barry K."/>
            <person name="Bills G."/>
            <person name="Bluhm B."/>
            <person name="Cannon C."/>
            <person name="Castanera R."/>
            <person name="Culley D."/>
            <person name="Daum C."/>
            <person name="Ezra D."/>
            <person name="Gonzalez J."/>
            <person name="Henrissat B."/>
            <person name="Kuo A."/>
            <person name="Liang C."/>
            <person name="Lipzen A."/>
            <person name="Lutzoni F."/>
            <person name="Magnuson J."/>
            <person name="Mondo S."/>
            <person name="Nolan M."/>
            <person name="Ohm R."/>
            <person name="Pangilinan J."/>
            <person name="Park H.-J."/>
            <person name="Ramirez L."/>
            <person name="Alfaro M."/>
            <person name="Sun H."/>
            <person name="Tritt A."/>
            <person name="Yoshinaga Y."/>
            <person name="Zwiers L.-H."/>
            <person name="Turgeon B."/>
            <person name="Goodwin S."/>
            <person name="Spatafora J."/>
            <person name="Crous P."/>
            <person name="Grigoriev I."/>
        </authorList>
    </citation>
    <scope>NUCLEOTIDE SEQUENCE</scope>
    <source>
        <strain evidence="2">CBS 122681</strain>
    </source>
</reference>
<keyword evidence="1" id="KW-1133">Transmembrane helix</keyword>
<feature type="transmembrane region" description="Helical" evidence="1">
    <location>
        <begin position="550"/>
        <end position="573"/>
    </location>
</feature>
<name>A0A6A6TFN2_9PLEO</name>
<keyword evidence="1" id="KW-0812">Transmembrane</keyword>